<feature type="domain" description="Ig-like" evidence="2">
    <location>
        <begin position="229"/>
        <end position="267"/>
    </location>
</feature>
<protein>
    <recommendedName>
        <fullName evidence="2">Ig-like domain-containing protein</fullName>
    </recommendedName>
</protein>
<comment type="caution">
    <text evidence="3">The sequence shown here is derived from an EMBL/GenBank/DDBJ whole genome shotgun (WGS) entry which is preliminary data.</text>
</comment>
<dbReference type="SMART" id="SM00409">
    <property type="entry name" value="IG"/>
    <property type="match status" value="2"/>
</dbReference>
<dbReference type="FunFam" id="2.60.40.10:FF:000186">
    <property type="entry name" value="Hemicentin 1"/>
    <property type="match status" value="1"/>
</dbReference>
<dbReference type="PANTHER" id="PTHR10075">
    <property type="entry name" value="BASIGIN RELATED"/>
    <property type="match status" value="1"/>
</dbReference>
<dbReference type="AlphaFoldDB" id="A0A212CY16"/>
<dbReference type="SMART" id="SM00408">
    <property type="entry name" value="IGc2"/>
    <property type="match status" value="2"/>
</dbReference>
<feature type="domain" description="Ig-like" evidence="2">
    <location>
        <begin position="139"/>
        <end position="224"/>
    </location>
</feature>
<dbReference type="EMBL" id="MKHE01000011">
    <property type="protein sequence ID" value="OWK10861.1"/>
    <property type="molecule type" value="Genomic_DNA"/>
</dbReference>
<dbReference type="OrthoDB" id="5985519at2759"/>
<dbReference type="GO" id="GO:0007156">
    <property type="term" value="P:homophilic cell adhesion via plasma membrane adhesion molecules"/>
    <property type="evidence" value="ECO:0007669"/>
    <property type="project" value="TreeGrafter"/>
</dbReference>
<dbReference type="PROSITE" id="PS50835">
    <property type="entry name" value="IG_LIKE"/>
    <property type="match status" value="2"/>
</dbReference>
<dbReference type="InterPro" id="IPR003598">
    <property type="entry name" value="Ig_sub2"/>
</dbReference>
<evidence type="ECO:0000256" key="1">
    <source>
        <dbReference type="ARBA" id="ARBA00023319"/>
    </source>
</evidence>
<organism evidence="3 4">
    <name type="scientific">Cervus elaphus hippelaphus</name>
    <name type="common">European red deer</name>
    <dbReference type="NCBI Taxonomy" id="46360"/>
    <lineage>
        <taxon>Eukaryota</taxon>
        <taxon>Metazoa</taxon>
        <taxon>Chordata</taxon>
        <taxon>Craniata</taxon>
        <taxon>Vertebrata</taxon>
        <taxon>Euteleostomi</taxon>
        <taxon>Mammalia</taxon>
        <taxon>Eutheria</taxon>
        <taxon>Laurasiatheria</taxon>
        <taxon>Artiodactyla</taxon>
        <taxon>Ruminantia</taxon>
        <taxon>Pecora</taxon>
        <taxon>Cervidae</taxon>
        <taxon>Cervinae</taxon>
        <taxon>Cervus</taxon>
    </lineage>
</organism>
<sequence length="329" mass="34692">MCKSPAGFSPGMSVPGPLIPLCAPFPPTGALEIGQALPIHTGRYTCTARNAAGMAHKHVVLTVRGERPRAGQLWPWRQGSRWRARGFSGRKDSACLCPPFRGFRKPLFPLEASVSGAQTPLGWRCPQGPLPPCSFAASPVVKPLPSVVWAVAKEEVLLPCEASGLPRPSITWQKEGLSVPAGAGTQVLPSGQLRIIHVSPEDAGNYFCLAQNSAGSAVGKTRLVVQVPPAIKTGLPNLSITEGAHALLPCTASGSPEPNITWEKDGQPVSGAEGKFTIQPSGELLVKNSEVRAWPQGAEGDDSDGGSSRHRVSWSVLNPAPLLNPRTWG</sequence>
<dbReference type="GO" id="GO:0098632">
    <property type="term" value="F:cell-cell adhesion mediator activity"/>
    <property type="evidence" value="ECO:0007669"/>
    <property type="project" value="TreeGrafter"/>
</dbReference>
<dbReference type="GO" id="GO:0005886">
    <property type="term" value="C:plasma membrane"/>
    <property type="evidence" value="ECO:0007669"/>
    <property type="project" value="TreeGrafter"/>
</dbReference>
<dbReference type="SUPFAM" id="SSF48726">
    <property type="entry name" value="Immunoglobulin"/>
    <property type="match status" value="3"/>
</dbReference>
<keyword evidence="4" id="KW-1185">Reference proteome</keyword>
<dbReference type="Pfam" id="PF07679">
    <property type="entry name" value="I-set"/>
    <property type="match status" value="1"/>
</dbReference>
<feature type="non-terminal residue" evidence="3">
    <location>
        <position position="329"/>
    </location>
</feature>
<dbReference type="InterPro" id="IPR013783">
    <property type="entry name" value="Ig-like_fold"/>
</dbReference>
<evidence type="ECO:0000313" key="4">
    <source>
        <dbReference type="Proteomes" id="UP000242450"/>
    </source>
</evidence>
<keyword evidence="1" id="KW-0393">Immunoglobulin domain</keyword>
<dbReference type="Pfam" id="PF13927">
    <property type="entry name" value="Ig_3"/>
    <property type="match status" value="1"/>
</dbReference>
<dbReference type="Gene3D" id="2.60.40.10">
    <property type="entry name" value="Immunoglobulins"/>
    <property type="match status" value="3"/>
</dbReference>
<dbReference type="GO" id="GO:0070593">
    <property type="term" value="P:dendrite self-avoidance"/>
    <property type="evidence" value="ECO:0007669"/>
    <property type="project" value="TreeGrafter"/>
</dbReference>
<accession>A0A212CY16</accession>
<dbReference type="InterPro" id="IPR036179">
    <property type="entry name" value="Ig-like_dom_sf"/>
</dbReference>
<dbReference type="InterPro" id="IPR007110">
    <property type="entry name" value="Ig-like_dom"/>
</dbReference>
<gene>
    <name evidence="3" type="ORF">Celaphus_00005137</name>
</gene>
<dbReference type="InterPro" id="IPR013098">
    <property type="entry name" value="Ig_I-set"/>
</dbReference>
<proteinExistence type="predicted"/>
<name>A0A212CY16_CEREH</name>
<dbReference type="GO" id="GO:0007411">
    <property type="term" value="P:axon guidance"/>
    <property type="evidence" value="ECO:0007669"/>
    <property type="project" value="TreeGrafter"/>
</dbReference>
<evidence type="ECO:0000313" key="3">
    <source>
        <dbReference type="EMBL" id="OWK10861.1"/>
    </source>
</evidence>
<dbReference type="PANTHER" id="PTHR10075:SF100">
    <property type="entry name" value="FASCICLIN-2"/>
    <property type="match status" value="1"/>
</dbReference>
<dbReference type="Proteomes" id="UP000242450">
    <property type="component" value="Chromosome 11"/>
</dbReference>
<reference evidence="3 4" key="1">
    <citation type="journal article" date="2018" name="Mol. Genet. Genomics">
        <title>The red deer Cervus elaphus genome CerEla1.0: sequencing, annotating, genes, and chromosomes.</title>
        <authorList>
            <person name="Bana N.A."/>
            <person name="Nyiri A."/>
            <person name="Nagy J."/>
            <person name="Frank K."/>
            <person name="Nagy T."/>
            <person name="Steger V."/>
            <person name="Schiller M."/>
            <person name="Lakatos P."/>
            <person name="Sugar L."/>
            <person name="Horn P."/>
            <person name="Barta E."/>
            <person name="Orosz L."/>
        </authorList>
    </citation>
    <scope>NUCLEOTIDE SEQUENCE [LARGE SCALE GENOMIC DNA]</scope>
    <source>
        <strain evidence="3">Hungarian</strain>
    </source>
</reference>
<dbReference type="InterPro" id="IPR003599">
    <property type="entry name" value="Ig_sub"/>
</dbReference>
<evidence type="ECO:0000259" key="2">
    <source>
        <dbReference type="PROSITE" id="PS50835"/>
    </source>
</evidence>
<dbReference type="GO" id="GO:0030424">
    <property type="term" value="C:axon"/>
    <property type="evidence" value="ECO:0007669"/>
    <property type="project" value="TreeGrafter"/>
</dbReference>